<organism evidence="1 2">
    <name type="scientific">Rhabditophanes sp. KR3021</name>
    <dbReference type="NCBI Taxonomy" id="114890"/>
    <lineage>
        <taxon>Eukaryota</taxon>
        <taxon>Metazoa</taxon>
        <taxon>Ecdysozoa</taxon>
        <taxon>Nematoda</taxon>
        <taxon>Chromadorea</taxon>
        <taxon>Rhabditida</taxon>
        <taxon>Tylenchina</taxon>
        <taxon>Panagrolaimomorpha</taxon>
        <taxon>Strongyloidoidea</taxon>
        <taxon>Alloionematidae</taxon>
        <taxon>Rhabditophanes</taxon>
    </lineage>
</organism>
<evidence type="ECO:0000313" key="1">
    <source>
        <dbReference type="Proteomes" id="UP000095286"/>
    </source>
</evidence>
<protein>
    <submittedName>
        <fullName evidence="2">Cytochrome P450</fullName>
    </submittedName>
</protein>
<dbReference type="Proteomes" id="UP000095286">
    <property type="component" value="Unplaced"/>
</dbReference>
<sequence>MELKLWLALIGVLVFVFKFKAILRFIKDRYHLTTTLHSMEGPFALPIVGAVWMLKWNIEDFTAQLTEMGNNYMQKGTDIIVFWLGPFPLVCFLSPPAVEHILSSNEIIKKGPEYAVFEAWLGNGLLTSNGDHWRARRKLLTPTFHFNILKDFMKVHNSEGKILVEQLEKYSVDQEEFNIFPYFKRCALDVICETSMGTKVNAQTNKNHPYVVAIQRMNELSFQKIRMPWLWIKPIWYMTGLGQEYDTNLEIVTGFTRQVINERIEAYQQKQKTDIVKEKDEDQFISKKKAFLDLLIESSHEQKLSYEDIREEVDTFMFEGHDTTSSGMSYFIWCLAHYPEFQEKLIEEIDSVFGDSDRNCTPEDFVNMKYLDMCIKDSLRMFPSVPLFSRSVDRDFEACGIKIPKGATAVVSPSFCHRNPRVFKYPSQFNPDNFLPENFNQHLAYSYIPFSAGPRNCIGQKFAVMEEKTILSWFFRKYTVSSNKHFDYTVPCPEIILRPSKGVPVIIKKRKFN</sequence>
<accession>A0AC35U5Q8</accession>
<evidence type="ECO:0000313" key="2">
    <source>
        <dbReference type="WBParaSite" id="RSKR_0000780400.1"/>
    </source>
</evidence>
<dbReference type="WBParaSite" id="RSKR_0000780400.1">
    <property type="protein sequence ID" value="RSKR_0000780400.1"/>
    <property type="gene ID" value="RSKR_0000780400"/>
</dbReference>
<proteinExistence type="predicted"/>
<name>A0AC35U5Q8_9BILA</name>
<reference evidence="2" key="1">
    <citation type="submission" date="2016-11" db="UniProtKB">
        <authorList>
            <consortium name="WormBaseParasite"/>
        </authorList>
    </citation>
    <scope>IDENTIFICATION</scope>
    <source>
        <strain evidence="2">KR3021</strain>
    </source>
</reference>